<evidence type="ECO:0000256" key="1">
    <source>
        <dbReference type="SAM" id="MobiDB-lite"/>
    </source>
</evidence>
<evidence type="ECO:0000313" key="4">
    <source>
        <dbReference type="EMBL" id="CAB5064670.1"/>
    </source>
</evidence>
<dbReference type="InterPro" id="IPR036698">
    <property type="entry name" value="TM1070-like_sf"/>
</dbReference>
<dbReference type="Pfam" id="PF18986">
    <property type="entry name" value="DUF5719"/>
    <property type="match status" value="1"/>
</dbReference>
<dbReference type="InterPro" id="IPR043777">
    <property type="entry name" value="DUF5719"/>
</dbReference>
<dbReference type="EMBL" id="CAFBOG010000050">
    <property type="protein sequence ID" value="CAB4975623.1"/>
    <property type="molecule type" value="Genomic_DNA"/>
</dbReference>
<proteinExistence type="predicted"/>
<dbReference type="AlphaFoldDB" id="A0A6J6Z3P8"/>
<feature type="region of interest" description="Disordered" evidence="1">
    <location>
        <begin position="362"/>
        <end position="382"/>
    </location>
</feature>
<dbReference type="EMBL" id="CAFAAQ010000157">
    <property type="protein sequence ID" value="CAB4816372.1"/>
    <property type="molecule type" value="Genomic_DNA"/>
</dbReference>
<protein>
    <submittedName>
        <fullName evidence="2">Unannotated protein</fullName>
    </submittedName>
</protein>
<evidence type="ECO:0000313" key="3">
    <source>
        <dbReference type="EMBL" id="CAB4975623.1"/>
    </source>
</evidence>
<name>A0A6J6Z3P8_9ZZZZ</name>
<dbReference type="EMBL" id="CAFBQW010000047">
    <property type="protein sequence ID" value="CAB5064670.1"/>
    <property type="molecule type" value="Genomic_DNA"/>
</dbReference>
<organism evidence="2">
    <name type="scientific">freshwater metagenome</name>
    <dbReference type="NCBI Taxonomy" id="449393"/>
    <lineage>
        <taxon>unclassified sequences</taxon>
        <taxon>metagenomes</taxon>
        <taxon>ecological metagenomes</taxon>
    </lineage>
</organism>
<sequence>MKVSRLVLITVVLLGIVGLTAFWGGSPAVPVDGSIDEIIPESGSAQTLSSTWYCAAGGLGESASSTHEVLLANPSKEVVPVRLTAYNAQGLVGEPKTIASVAQQVTPVDVNAVFGGSELSVMAEFDSGALAVQHRITTATSADSVPCSTTSSERWFFPAQTSVLGSSALLVLFNPFSADAGVDITAAVEDGLRSPKEWAGIVVPAGTSRVIDLGQYVQRRDQFSVAVRLRNGNLIAESAQSFDIAAAGDAPAERGLRLQLGVPEARSGWTFAGGFKGSGVKEELVVYNPGRQVASVIIQVTPYGGASDPPEPFELSVPAKRFLVLDLSAEQRIPDTGFHSVRVETSAKTPVVTARTTQLFGPPTAAAEPAAGSTAAGTAAGTRPNETLGVAIGTATPVYARRWTMPAVRTGPEQQPMVLIHNPTAGIVTVDLQALAGKAAPIEIATALEVAAGDSLYVPLAVQQLTGVADWVVSLRASDSVAVEQLQTFATQNDLSFGSAVPVLANR</sequence>
<reference evidence="2" key="1">
    <citation type="submission" date="2020-05" db="EMBL/GenBank/DDBJ databases">
        <authorList>
            <person name="Chiriac C."/>
            <person name="Salcher M."/>
            <person name="Ghai R."/>
            <person name="Kavagutti S V."/>
        </authorList>
    </citation>
    <scope>NUCLEOTIDE SEQUENCE</scope>
</reference>
<evidence type="ECO:0000313" key="2">
    <source>
        <dbReference type="EMBL" id="CAB4816372.1"/>
    </source>
</evidence>
<gene>
    <name evidence="2" type="ORF">UFOPK3046_01485</name>
    <name evidence="3" type="ORF">UFOPK3914_00715</name>
    <name evidence="4" type="ORF">UFOPK4354_00595</name>
</gene>
<accession>A0A6J6Z3P8</accession>
<dbReference type="Gene3D" id="2.60.290.11">
    <property type="entry name" value="TM1070-like"/>
    <property type="match status" value="1"/>
</dbReference>